<keyword evidence="3" id="KW-1185">Reference proteome</keyword>
<proteinExistence type="predicted"/>
<keyword evidence="1" id="KW-1133">Transmembrane helix</keyword>
<reference evidence="3" key="1">
    <citation type="submission" date="2017-06" db="EMBL/GenBank/DDBJ databases">
        <authorList>
            <person name="Cremers G."/>
        </authorList>
    </citation>
    <scope>NUCLEOTIDE SEQUENCE [LARGE SCALE GENOMIC DNA]</scope>
</reference>
<evidence type="ECO:0000313" key="3">
    <source>
        <dbReference type="Proteomes" id="UP000218615"/>
    </source>
</evidence>
<dbReference type="EMBL" id="FZMP01000096">
    <property type="protein sequence ID" value="SNQ60505.1"/>
    <property type="molecule type" value="Genomic_DNA"/>
</dbReference>
<gene>
    <name evidence="2" type="ORF">MNV_1850014</name>
</gene>
<feature type="transmembrane region" description="Helical" evidence="1">
    <location>
        <begin position="24"/>
        <end position="43"/>
    </location>
</feature>
<keyword evidence="1" id="KW-0472">Membrane</keyword>
<protein>
    <submittedName>
        <fullName evidence="2">Uncharacterized protein</fullName>
    </submittedName>
</protein>
<accession>A0A284VMK3</accession>
<organism evidence="2 3">
    <name type="scientific">Candidatus Methanoperedens nitratireducens</name>
    <dbReference type="NCBI Taxonomy" id="1392998"/>
    <lineage>
        <taxon>Archaea</taxon>
        <taxon>Methanobacteriati</taxon>
        <taxon>Methanobacteriota</taxon>
        <taxon>Stenosarchaea group</taxon>
        <taxon>Methanomicrobia</taxon>
        <taxon>Methanosarcinales</taxon>
        <taxon>ANME-2 cluster</taxon>
        <taxon>Candidatus Methanoperedentaceae</taxon>
        <taxon>Candidatus Methanoperedens</taxon>
    </lineage>
</organism>
<evidence type="ECO:0000313" key="2">
    <source>
        <dbReference type="EMBL" id="SNQ60505.1"/>
    </source>
</evidence>
<evidence type="ECO:0000256" key="1">
    <source>
        <dbReference type="SAM" id="Phobius"/>
    </source>
</evidence>
<keyword evidence="1" id="KW-0812">Transmembrane</keyword>
<dbReference type="Proteomes" id="UP000218615">
    <property type="component" value="Unassembled WGS sequence"/>
</dbReference>
<name>A0A284VMK3_9EURY</name>
<dbReference type="AlphaFoldDB" id="A0A284VMK3"/>
<sequence length="46" mass="5184">MIIANPPPPPVYPLIVNLLGYNPIYVVIPDAIEFIALSILLYFTRE</sequence>